<evidence type="ECO:0000313" key="3">
    <source>
        <dbReference type="Proteomes" id="UP000824469"/>
    </source>
</evidence>
<dbReference type="Proteomes" id="UP000824469">
    <property type="component" value="Unassembled WGS sequence"/>
</dbReference>
<gene>
    <name evidence="2" type="ORF">KI387_007994</name>
</gene>
<evidence type="ECO:0000256" key="1">
    <source>
        <dbReference type="SAM" id="MobiDB-lite"/>
    </source>
</evidence>
<keyword evidence="3" id="KW-1185">Reference proteome</keyword>
<protein>
    <submittedName>
        <fullName evidence="2">Uncharacterized protein</fullName>
    </submittedName>
</protein>
<sequence>AVGTFGTSRRGSAEKPPGGLRSKGTSGTEVRGGRKKPIRPEEEENRLTAEQDS</sequence>
<feature type="region of interest" description="Disordered" evidence="1">
    <location>
        <begin position="1"/>
        <end position="53"/>
    </location>
</feature>
<dbReference type="AlphaFoldDB" id="A0AA38CN61"/>
<name>A0AA38CN61_TAXCH</name>
<proteinExistence type="predicted"/>
<reference evidence="2 3" key="1">
    <citation type="journal article" date="2021" name="Nat. Plants">
        <title>The Taxus genome provides insights into paclitaxel biosynthesis.</title>
        <authorList>
            <person name="Xiong X."/>
            <person name="Gou J."/>
            <person name="Liao Q."/>
            <person name="Li Y."/>
            <person name="Zhou Q."/>
            <person name="Bi G."/>
            <person name="Li C."/>
            <person name="Du R."/>
            <person name="Wang X."/>
            <person name="Sun T."/>
            <person name="Guo L."/>
            <person name="Liang H."/>
            <person name="Lu P."/>
            <person name="Wu Y."/>
            <person name="Zhang Z."/>
            <person name="Ro D.K."/>
            <person name="Shang Y."/>
            <person name="Huang S."/>
            <person name="Yan J."/>
        </authorList>
    </citation>
    <scope>NUCLEOTIDE SEQUENCE [LARGE SCALE GENOMIC DNA]</scope>
    <source>
        <strain evidence="2">Ta-2019</strain>
    </source>
</reference>
<dbReference type="EMBL" id="JAHRHJ020000008">
    <property type="protein sequence ID" value="KAH9303590.1"/>
    <property type="molecule type" value="Genomic_DNA"/>
</dbReference>
<accession>A0AA38CN61</accession>
<comment type="caution">
    <text evidence="2">The sequence shown here is derived from an EMBL/GenBank/DDBJ whole genome shotgun (WGS) entry which is preliminary data.</text>
</comment>
<evidence type="ECO:0000313" key="2">
    <source>
        <dbReference type="EMBL" id="KAH9303590.1"/>
    </source>
</evidence>
<feature type="non-terminal residue" evidence="2">
    <location>
        <position position="1"/>
    </location>
</feature>
<feature type="compositionally biased region" description="Polar residues" evidence="1">
    <location>
        <begin position="1"/>
        <end position="10"/>
    </location>
</feature>
<organism evidence="2 3">
    <name type="scientific">Taxus chinensis</name>
    <name type="common">Chinese yew</name>
    <name type="synonym">Taxus wallichiana var. chinensis</name>
    <dbReference type="NCBI Taxonomy" id="29808"/>
    <lineage>
        <taxon>Eukaryota</taxon>
        <taxon>Viridiplantae</taxon>
        <taxon>Streptophyta</taxon>
        <taxon>Embryophyta</taxon>
        <taxon>Tracheophyta</taxon>
        <taxon>Spermatophyta</taxon>
        <taxon>Pinopsida</taxon>
        <taxon>Pinidae</taxon>
        <taxon>Conifers II</taxon>
        <taxon>Cupressales</taxon>
        <taxon>Taxaceae</taxon>
        <taxon>Taxus</taxon>
    </lineage>
</organism>